<dbReference type="Pfam" id="PF00106">
    <property type="entry name" value="adh_short"/>
    <property type="match status" value="1"/>
</dbReference>
<evidence type="ECO:0000256" key="1">
    <source>
        <dbReference type="ARBA" id="ARBA00006484"/>
    </source>
</evidence>
<dbReference type="Proteomes" id="UP000011863">
    <property type="component" value="Chromosome"/>
</dbReference>
<dbReference type="InterPro" id="IPR020904">
    <property type="entry name" value="Sc_DH/Rdtase_CS"/>
</dbReference>
<evidence type="ECO:0000313" key="3">
    <source>
        <dbReference type="EMBL" id="BAN00502.1"/>
    </source>
</evidence>
<dbReference type="KEGG" id="aym:YM304_01880"/>
<dbReference type="PANTHER" id="PTHR42760">
    <property type="entry name" value="SHORT-CHAIN DEHYDROGENASES/REDUCTASES FAMILY MEMBER"/>
    <property type="match status" value="1"/>
</dbReference>
<dbReference type="Gene3D" id="3.40.50.720">
    <property type="entry name" value="NAD(P)-binding Rossmann-like Domain"/>
    <property type="match status" value="1"/>
</dbReference>
<evidence type="ECO:0000256" key="2">
    <source>
        <dbReference type="RuleBase" id="RU000363"/>
    </source>
</evidence>
<comment type="similarity">
    <text evidence="1 2">Belongs to the short-chain dehydrogenases/reductases (SDR) family.</text>
</comment>
<protein>
    <submittedName>
        <fullName evidence="3">Putative oxidoreductase</fullName>
    </submittedName>
</protein>
<dbReference type="RefSeq" id="WP_015439750.1">
    <property type="nucleotide sequence ID" value="NC_020520.1"/>
</dbReference>
<dbReference type="CDD" id="cd05233">
    <property type="entry name" value="SDR_c"/>
    <property type="match status" value="1"/>
</dbReference>
<dbReference type="GO" id="GO:0016616">
    <property type="term" value="F:oxidoreductase activity, acting on the CH-OH group of donors, NAD or NADP as acceptor"/>
    <property type="evidence" value="ECO:0007669"/>
    <property type="project" value="TreeGrafter"/>
</dbReference>
<gene>
    <name evidence="3" type="ORF">YM304_01880</name>
</gene>
<dbReference type="SUPFAM" id="SSF51735">
    <property type="entry name" value="NAD(P)-binding Rossmann-fold domains"/>
    <property type="match status" value="1"/>
</dbReference>
<dbReference type="PRINTS" id="PR00080">
    <property type="entry name" value="SDRFAMILY"/>
</dbReference>
<organism evidence="3 4">
    <name type="scientific">Ilumatobacter coccineus (strain NBRC 103263 / KCTC 29153 / YM16-304)</name>
    <dbReference type="NCBI Taxonomy" id="1313172"/>
    <lineage>
        <taxon>Bacteria</taxon>
        <taxon>Bacillati</taxon>
        <taxon>Actinomycetota</taxon>
        <taxon>Acidimicrobiia</taxon>
        <taxon>Acidimicrobiales</taxon>
        <taxon>Ilumatobacteraceae</taxon>
        <taxon>Ilumatobacter</taxon>
    </lineage>
</organism>
<accession>A0A6C7E1X2</accession>
<sequence length="258" mass="27317">MDTLAGQVAIVTGAAQGIGRAIAERLVDDGCVVAVTDRQESVLDVAAEIGATGFVGDVADAAHVRSVVDGTVAAHGSIDVLINNAGEVKKSGPADDWADAEADFDRLFDSNTKGAFLFGRAVAPIMADATRGSLGGNIVNISTDHVKPCPDCDRHHGHGAMDIYNAAKWALNGFTFDWAKSLAKHRVRVNNICMGATDTEMIRNYFRGDPDPEYVAKWMTPAQIAQIVSELLAEGRDGRTANSIGLYAGYDCVMPPPE</sequence>
<dbReference type="PRINTS" id="PR00081">
    <property type="entry name" value="GDHRDH"/>
</dbReference>
<name>A0A6C7E1X2_ILUCY</name>
<dbReference type="InterPro" id="IPR002347">
    <property type="entry name" value="SDR_fam"/>
</dbReference>
<proteinExistence type="inferred from homology"/>
<evidence type="ECO:0000313" key="4">
    <source>
        <dbReference type="Proteomes" id="UP000011863"/>
    </source>
</evidence>
<dbReference type="EMBL" id="AP012057">
    <property type="protein sequence ID" value="BAN00502.1"/>
    <property type="molecule type" value="Genomic_DNA"/>
</dbReference>
<keyword evidence="4" id="KW-1185">Reference proteome</keyword>
<dbReference type="InterPro" id="IPR036291">
    <property type="entry name" value="NAD(P)-bd_dom_sf"/>
</dbReference>
<dbReference type="AlphaFoldDB" id="A0A6C7E1X2"/>
<reference evidence="3 4" key="1">
    <citation type="journal article" date="2013" name="Int. J. Syst. Evol. Microbiol.">
        <title>Ilumatobacter nonamiense sp. nov. and Ilumatobacter coccineum sp. nov., isolated from seashore sand.</title>
        <authorList>
            <person name="Matsumoto A."/>
            <person name="Kasai H."/>
            <person name="Matsuo Y."/>
            <person name="Shizuri Y."/>
            <person name="Ichikawa N."/>
            <person name="Fujita N."/>
            <person name="Omura S."/>
            <person name="Takahashi Y."/>
        </authorList>
    </citation>
    <scope>NUCLEOTIDE SEQUENCE [LARGE SCALE GENOMIC DNA]</scope>
    <source>
        <strain evidence="4">NBRC 103263 / KCTC 29153 / YM16-304</strain>
    </source>
</reference>
<dbReference type="PROSITE" id="PS00061">
    <property type="entry name" value="ADH_SHORT"/>
    <property type="match status" value="1"/>
</dbReference>